<dbReference type="Proteomes" id="UP000035553">
    <property type="component" value="Unassembled WGS sequence"/>
</dbReference>
<proteinExistence type="predicted"/>
<dbReference type="EMBL" id="AFVQ02000120">
    <property type="protein sequence ID" value="KLI02199.1"/>
    <property type="molecule type" value="Genomic_DNA"/>
</dbReference>
<evidence type="ECO:0000313" key="3">
    <source>
        <dbReference type="Proteomes" id="UP000035553"/>
    </source>
</evidence>
<protein>
    <recommendedName>
        <fullName evidence="1">TnsE C-terminal domain-containing protein</fullName>
    </recommendedName>
</protein>
<dbReference type="Pfam" id="PF18623">
    <property type="entry name" value="TnsE_C"/>
    <property type="match status" value="1"/>
</dbReference>
<sequence>MTSVILKPWPFQNRVVKLHWIGHVVLTPAKKWRIFVAFEDRKKVNLVQYPIGLLPMLRIGQYYQNGRPLTSQKDGTIETLLVQDLSHGHTEQALNVCRSFNYYLHGKAELIRQKIWCFQAQGVHYFIPHAELIRALFIRNKELANALLRPQGLEFLINACQINGREVDLAFSNVIPSAIINNYFASHFAWLYLTPVIRNAFGSVQSNVYAQMVQDMHKYGQFLELNVPRMMNSKWTVRGRRIKDQVLIYELLRFTGADIAFDRINYSHDAIKQRYYVPNPKKKQKTKWEKEQDFEVNNDRKDEAKEDIHQPVIELDDTQISFQNPIEIKRIPKTQQQVNQGDTYITKKGGGGAQVIAASVDEPIAGGTLQPIDFKPIELPDAKKFGLEDFYQMLRIFADIHQEFQISASPVPLPLGRKFAWLPNGERRICAVVRVVPRYLQPVFILEVARPDQRSLSTLLVRIKNVKNRGDEERGIHNLLNTLVLKSGSWSKDCLQHVNYAKLKHTSKDSRHWADRVFEKISLLV</sequence>
<keyword evidence="3" id="KW-1185">Reference proteome</keyword>
<name>A0A0U1QN12_9BACL</name>
<dbReference type="OrthoDB" id="2574939at2"/>
<dbReference type="RefSeq" id="WP_047035199.1">
    <property type="nucleotide sequence ID" value="NZ_AFVQ02000120.1"/>
</dbReference>
<dbReference type="STRING" id="1069536.SINU_09375"/>
<gene>
    <name evidence="2" type="ORF">SINU_09375</name>
</gene>
<feature type="domain" description="TnsE C-terminal" evidence="1">
    <location>
        <begin position="389"/>
        <end position="509"/>
    </location>
</feature>
<comment type="caution">
    <text evidence="2">The sequence shown here is derived from an EMBL/GenBank/DDBJ whole genome shotgun (WGS) entry which is preliminary data.</text>
</comment>
<reference evidence="2 3" key="1">
    <citation type="journal article" date="2011" name="J. Bacteriol.">
        <title>Draft genome sequence of Sporolactobacillus inulinus strain CASD, an efficient D-lactic acid-producing bacterium with high-concentration lactate tolerance capability.</title>
        <authorList>
            <person name="Yu B."/>
            <person name="Su F."/>
            <person name="Wang L."/>
            <person name="Xu K."/>
            <person name="Zhao B."/>
            <person name="Xu P."/>
        </authorList>
    </citation>
    <scope>NUCLEOTIDE SEQUENCE [LARGE SCALE GENOMIC DNA]</scope>
    <source>
        <strain evidence="2 3">CASD</strain>
    </source>
</reference>
<evidence type="ECO:0000313" key="2">
    <source>
        <dbReference type="EMBL" id="KLI02199.1"/>
    </source>
</evidence>
<dbReference type="AlphaFoldDB" id="A0A0U1QN12"/>
<accession>A0A0U1QN12</accession>
<dbReference type="InterPro" id="IPR041419">
    <property type="entry name" value="TnsE_C"/>
</dbReference>
<organism evidence="2 3">
    <name type="scientific">Sporolactobacillus inulinus CASD</name>
    <dbReference type="NCBI Taxonomy" id="1069536"/>
    <lineage>
        <taxon>Bacteria</taxon>
        <taxon>Bacillati</taxon>
        <taxon>Bacillota</taxon>
        <taxon>Bacilli</taxon>
        <taxon>Bacillales</taxon>
        <taxon>Sporolactobacillaceae</taxon>
        <taxon>Sporolactobacillus</taxon>
    </lineage>
</organism>
<evidence type="ECO:0000259" key="1">
    <source>
        <dbReference type="Pfam" id="PF18623"/>
    </source>
</evidence>